<protein>
    <recommendedName>
        <fullName evidence="2">Lipid/polyisoprenoid-binding YceI-like domain-containing protein</fullName>
    </recommendedName>
</protein>
<evidence type="ECO:0000256" key="1">
    <source>
        <dbReference type="SAM" id="SignalP"/>
    </source>
</evidence>
<dbReference type="SMART" id="SM00867">
    <property type="entry name" value="YceI"/>
    <property type="match status" value="1"/>
</dbReference>
<feature type="domain" description="Lipid/polyisoprenoid-binding YceI-like" evidence="2">
    <location>
        <begin position="45"/>
        <end position="216"/>
    </location>
</feature>
<dbReference type="SUPFAM" id="SSF101874">
    <property type="entry name" value="YceI-like"/>
    <property type="match status" value="1"/>
</dbReference>
<comment type="caution">
    <text evidence="3">The sequence shown here is derived from an EMBL/GenBank/DDBJ whole genome shotgun (WGS) entry which is preliminary data.</text>
</comment>
<dbReference type="PANTHER" id="PTHR34406:SF1">
    <property type="entry name" value="PROTEIN YCEI"/>
    <property type="match status" value="1"/>
</dbReference>
<dbReference type="Gene3D" id="2.40.128.110">
    <property type="entry name" value="Lipid/polyisoprenoid-binding, YceI-like"/>
    <property type="match status" value="1"/>
</dbReference>
<dbReference type="PANTHER" id="PTHR34406">
    <property type="entry name" value="PROTEIN YCEI"/>
    <property type="match status" value="1"/>
</dbReference>
<proteinExistence type="predicted"/>
<gene>
    <name evidence="3" type="ORF">DI569_14890</name>
</gene>
<keyword evidence="1" id="KW-0732">Signal</keyword>
<organism evidence="3 4">
    <name type="scientific">Sphingopyxis macrogoltabida</name>
    <name type="common">Sphingomonas macrogoltabidus</name>
    <dbReference type="NCBI Taxonomy" id="33050"/>
    <lineage>
        <taxon>Bacteria</taxon>
        <taxon>Pseudomonadati</taxon>
        <taxon>Pseudomonadota</taxon>
        <taxon>Alphaproteobacteria</taxon>
        <taxon>Sphingomonadales</taxon>
        <taxon>Sphingomonadaceae</taxon>
        <taxon>Sphingopyxis</taxon>
    </lineage>
</organism>
<sequence length="218" mass="22599">MRRIALFAAPLALAGAAIVAVPVVIAQAPASAPGAPDKSRVTAGTYAADPGHTLVVWEVDHFGFSDYTGIFGDVTGTLVIDPANPAAAKVDVTIPVSKVTTASSGLTEHLLRAGKDGGKPDFFGPAPADAKFVSTRVVLDDDGDEATVTGNLTLNGVTKPVTLDVDFHGAGTNPMNKKDTIGFEAEAKIRRSDFGVAAFIPFVSDEVELKIHAAFEKQ</sequence>
<dbReference type="Proteomes" id="UP000248597">
    <property type="component" value="Unassembled WGS sequence"/>
</dbReference>
<dbReference type="InterPro" id="IPR036761">
    <property type="entry name" value="TTHA0802/YceI-like_sf"/>
</dbReference>
<reference evidence="3 4" key="1">
    <citation type="submission" date="2017-08" db="EMBL/GenBank/DDBJ databases">
        <title>Infants hospitalized years apart are colonized by the same room-sourced microbial strains.</title>
        <authorList>
            <person name="Brooks B."/>
            <person name="Olm M.R."/>
            <person name="Firek B.A."/>
            <person name="Baker R."/>
            <person name="Thomas B.C."/>
            <person name="Morowitz M.J."/>
            <person name="Banfield J.F."/>
        </authorList>
    </citation>
    <scope>NUCLEOTIDE SEQUENCE [LARGE SCALE GENOMIC DNA]</scope>
    <source>
        <strain evidence="3">S2_005_003_R2_47</strain>
    </source>
</reference>
<dbReference type="EMBL" id="QFPJ01000052">
    <property type="protein sequence ID" value="PZQ20624.1"/>
    <property type="molecule type" value="Genomic_DNA"/>
</dbReference>
<dbReference type="Pfam" id="PF04264">
    <property type="entry name" value="YceI"/>
    <property type="match status" value="1"/>
</dbReference>
<feature type="signal peptide" evidence="1">
    <location>
        <begin position="1"/>
        <end position="26"/>
    </location>
</feature>
<accession>A0A2W5KXC6</accession>
<feature type="chain" id="PRO_5016033997" description="Lipid/polyisoprenoid-binding YceI-like domain-containing protein" evidence="1">
    <location>
        <begin position="27"/>
        <end position="218"/>
    </location>
</feature>
<name>A0A2W5KXC6_SPHMC</name>
<evidence type="ECO:0000313" key="3">
    <source>
        <dbReference type="EMBL" id="PZQ20624.1"/>
    </source>
</evidence>
<evidence type="ECO:0000259" key="2">
    <source>
        <dbReference type="SMART" id="SM00867"/>
    </source>
</evidence>
<dbReference type="InterPro" id="IPR007372">
    <property type="entry name" value="Lipid/polyisoprenoid-bd_YceI"/>
</dbReference>
<evidence type="ECO:0000313" key="4">
    <source>
        <dbReference type="Proteomes" id="UP000248597"/>
    </source>
</evidence>
<dbReference type="AlphaFoldDB" id="A0A2W5KXC6"/>